<name>A0A540NL14_MALBA</name>
<proteinExistence type="predicted"/>
<protein>
    <submittedName>
        <fullName evidence="1">Uncharacterized protein</fullName>
    </submittedName>
</protein>
<comment type="caution">
    <text evidence="1">The sequence shown here is derived from an EMBL/GenBank/DDBJ whole genome shotgun (WGS) entry which is preliminary data.</text>
</comment>
<dbReference type="AlphaFoldDB" id="A0A540NL14"/>
<evidence type="ECO:0000313" key="1">
    <source>
        <dbReference type="EMBL" id="TQE11200.1"/>
    </source>
</evidence>
<organism evidence="1 2">
    <name type="scientific">Malus baccata</name>
    <name type="common">Siberian crab apple</name>
    <name type="synonym">Pyrus baccata</name>
    <dbReference type="NCBI Taxonomy" id="106549"/>
    <lineage>
        <taxon>Eukaryota</taxon>
        <taxon>Viridiplantae</taxon>
        <taxon>Streptophyta</taxon>
        <taxon>Embryophyta</taxon>
        <taxon>Tracheophyta</taxon>
        <taxon>Spermatophyta</taxon>
        <taxon>Magnoliopsida</taxon>
        <taxon>eudicotyledons</taxon>
        <taxon>Gunneridae</taxon>
        <taxon>Pentapetalae</taxon>
        <taxon>rosids</taxon>
        <taxon>fabids</taxon>
        <taxon>Rosales</taxon>
        <taxon>Rosaceae</taxon>
        <taxon>Amygdaloideae</taxon>
        <taxon>Maleae</taxon>
        <taxon>Malus</taxon>
    </lineage>
</organism>
<reference evidence="1 2" key="1">
    <citation type="journal article" date="2019" name="G3 (Bethesda)">
        <title>Sequencing of a Wild Apple (Malus baccata) Genome Unravels the Differences Between Cultivated and Wild Apple Species Regarding Disease Resistance and Cold Tolerance.</title>
        <authorList>
            <person name="Chen X."/>
        </authorList>
    </citation>
    <scope>NUCLEOTIDE SEQUENCE [LARGE SCALE GENOMIC DNA]</scope>
    <source>
        <strain evidence="2">cv. Shandingzi</strain>
        <tissue evidence="1">Leaves</tissue>
    </source>
</reference>
<dbReference type="EMBL" id="VIEB01000032">
    <property type="protein sequence ID" value="TQE11200.1"/>
    <property type="molecule type" value="Genomic_DNA"/>
</dbReference>
<dbReference type="Proteomes" id="UP000315295">
    <property type="component" value="Unassembled WGS sequence"/>
</dbReference>
<keyword evidence="2" id="KW-1185">Reference proteome</keyword>
<evidence type="ECO:0000313" key="2">
    <source>
        <dbReference type="Proteomes" id="UP000315295"/>
    </source>
</evidence>
<sequence length="142" mass="15843">MLNSTEEMMSLVRGTGRNRTGRGVPFHVWYAKNGWNALFYGTEIGCFCVPPLPWNGLFHVCGTQKFHCLPSFSLPQLPSPVASLPSLSPVASSSTKNPATQMLRYPNVASLPSNPDEFELDFGLSGLSRRRIRRNRPKRTSF</sequence>
<accession>A0A540NL14</accession>
<gene>
    <name evidence="1" type="ORF">C1H46_003206</name>
</gene>